<feature type="domain" description="Glycosyltransferase 2-like" evidence="1">
    <location>
        <begin position="8"/>
        <end position="130"/>
    </location>
</feature>
<dbReference type="InterPro" id="IPR029044">
    <property type="entry name" value="Nucleotide-diphossugar_trans"/>
</dbReference>
<dbReference type="Gene3D" id="3.90.550.10">
    <property type="entry name" value="Spore Coat Polysaccharide Biosynthesis Protein SpsA, Chain A"/>
    <property type="match status" value="1"/>
</dbReference>
<evidence type="ECO:0000259" key="1">
    <source>
        <dbReference type="Pfam" id="PF00535"/>
    </source>
</evidence>
<evidence type="ECO:0000313" key="3">
    <source>
        <dbReference type="Proteomes" id="UP000231407"/>
    </source>
</evidence>
<sequence length="310" mass="35652">MKTNPLLSIIIISFNTCQITLDCLKSLKADKGLEFDLTKTSTSSKIPTEVIVVDNNSHDDSVAKLQNINWIKLIKNSQNSGFGKANNRALKIARGQYFLLLNSDTLILHSAVSQSLIWLSAHPEAHICTAQLLNANKSIQASGGFFPNLLNVFAWSLGLDDLPLFNYLIKPFHPHTPSFYTHDNFFLKDHRQDWVTGAFMLLRRSIYESVGGFDEKYFMYGEEVEWSYRMHLKFPQSQCWYLVSPQIIHLGGASALKRSDPIVREYQGALSFFKKHRPLWQIFFVKIFFQTSCFLRSFINPIYRQAQKEL</sequence>
<evidence type="ECO:0000313" key="2">
    <source>
        <dbReference type="EMBL" id="PIU73176.1"/>
    </source>
</evidence>
<dbReference type="CDD" id="cd04186">
    <property type="entry name" value="GT_2_like_c"/>
    <property type="match status" value="1"/>
</dbReference>
<organism evidence="2 3">
    <name type="scientific">Candidatus Shapirobacteria bacterium CG06_land_8_20_14_3_00_40_12</name>
    <dbReference type="NCBI Taxonomy" id="1974881"/>
    <lineage>
        <taxon>Bacteria</taxon>
        <taxon>Candidatus Shapironibacteriota</taxon>
    </lineage>
</organism>
<dbReference type="AlphaFoldDB" id="A0A2M7ARC7"/>
<dbReference type="PANTHER" id="PTHR43179">
    <property type="entry name" value="RHAMNOSYLTRANSFERASE WBBL"/>
    <property type="match status" value="1"/>
</dbReference>
<protein>
    <recommendedName>
        <fullName evidence="1">Glycosyltransferase 2-like domain-containing protein</fullName>
    </recommendedName>
</protein>
<proteinExistence type="predicted"/>
<accession>A0A2M7ARC7</accession>
<dbReference type="Proteomes" id="UP000231407">
    <property type="component" value="Unassembled WGS sequence"/>
</dbReference>
<dbReference type="SUPFAM" id="SSF53448">
    <property type="entry name" value="Nucleotide-diphospho-sugar transferases"/>
    <property type="match status" value="1"/>
</dbReference>
<gene>
    <name evidence="2" type="ORF">COS78_03840</name>
</gene>
<name>A0A2M7ARC7_9BACT</name>
<reference evidence="3" key="1">
    <citation type="submission" date="2017-09" db="EMBL/GenBank/DDBJ databases">
        <title>Depth-based differentiation of microbial function through sediment-hosted aquifers and enrichment of novel symbionts in the deep terrestrial subsurface.</title>
        <authorList>
            <person name="Probst A.J."/>
            <person name="Ladd B."/>
            <person name="Jarett J.K."/>
            <person name="Geller-Mcgrath D.E."/>
            <person name="Sieber C.M.K."/>
            <person name="Emerson J.B."/>
            <person name="Anantharaman K."/>
            <person name="Thomas B.C."/>
            <person name="Malmstrom R."/>
            <person name="Stieglmeier M."/>
            <person name="Klingl A."/>
            <person name="Woyke T."/>
            <person name="Ryan C.M."/>
            <person name="Banfield J.F."/>
        </authorList>
    </citation>
    <scope>NUCLEOTIDE SEQUENCE [LARGE SCALE GENOMIC DNA]</scope>
</reference>
<comment type="caution">
    <text evidence="2">The sequence shown here is derived from an EMBL/GenBank/DDBJ whole genome shotgun (WGS) entry which is preliminary data.</text>
</comment>
<dbReference type="Pfam" id="PF00535">
    <property type="entry name" value="Glycos_transf_2"/>
    <property type="match status" value="1"/>
</dbReference>
<dbReference type="InterPro" id="IPR001173">
    <property type="entry name" value="Glyco_trans_2-like"/>
</dbReference>
<dbReference type="EMBL" id="PEWA01000052">
    <property type="protein sequence ID" value="PIU73176.1"/>
    <property type="molecule type" value="Genomic_DNA"/>
</dbReference>
<dbReference type="PANTHER" id="PTHR43179:SF7">
    <property type="entry name" value="RHAMNOSYLTRANSFERASE WBBL"/>
    <property type="match status" value="1"/>
</dbReference>